<dbReference type="EMBL" id="SWLB01000020">
    <property type="protein sequence ID" value="KAF3325502.1"/>
    <property type="molecule type" value="Genomic_DNA"/>
</dbReference>
<feature type="region of interest" description="Disordered" evidence="1">
    <location>
        <begin position="115"/>
        <end position="135"/>
    </location>
</feature>
<feature type="region of interest" description="Disordered" evidence="1">
    <location>
        <begin position="707"/>
        <end position="726"/>
    </location>
</feature>
<dbReference type="Proteomes" id="UP000623129">
    <property type="component" value="Unassembled WGS sequence"/>
</dbReference>
<feature type="region of interest" description="Disordered" evidence="1">
    <location>
        <begin position="283"/>
        <end position="326"/>
    </location>
</feature>
<dbReference type="PANTHER" id="PTHR37261:SF1">
    <property type="entry name" value="40S RIBOSOMAL PROTEIN S27"/>
    <property type="match status" value="1"/>
</dbReference>
<feature type="compositionally biased region" description="Basic and acidic residues" evidence="1">
    <location>
        <begin position="386"/>
        <end position="404"/>
    </location>
</feature>
<proteinExistence type="predicted"/>
<accession>A0A833QTX8</accession>
<evidence type="ECO:0000256" key="1">
    <source>
        <dbReference type="SAM" id="MobiDB-lite"/>
    </source>
</evidence>
<keyword evidence="3" id="KW-1185">Reference proteome</keyword>
<organism evidence="2 3">
    <name type="scientific">Carex littledalei</name>
    <dbReference type="NCBI Taxonomy" id="544730"/>
    <lineage>
        <taxon>Eukaryota</taxon>
        <taxon>Viridiplantae</taxon>
        <taxon>Streptophyta</taxon>
        <taxon>Embryophyta</taxon>
        <taxon>Tracheophyta</taxon>
        <taxon>Spermatophyta</taxon>
        <taxon>Magnoliopsida</taxon>
        <taxon>Liliopsida</taxon>
        <taxon>Poales</taxon>
        <taxon>Cyperaceae</taxon>
        <taxon>Cyperoideae</taxon>
        <taxon>Cariceae</taxon>
        <taxon>Carex</taxon>
        <taxon>Carex subgen. Euthyceras</taxon>
    </lineage>
</organism>
<comment type="caution">
    <text evidence="2">The sequence shown here is derived from an EMBL/GenBank/DDBJ whole genome shotgun (WGS) entry which is preliminary data.</text>
</comment>
<dbReference type="OrthoDB" id="1939758at2759"/>
<feature type="region of interest" description="Disordered" evidence="1">
    <location>
        <begin position="832"/>
        <end position="851"/>
    </location>
</feature>
<dbReference type="PANTHER" id="PTHR37261">
    <property type="entry name" value="40S RIBOSOMAL PROTEIN S27"/>
    <property type="match status" value="1"/>
</dbReference>
<feature type="compositionally biased region" description="Basic and acidic residues" evidence="1">
    <location>
        <begin position="240"/>
        <end position="250"/>
    </location>
</feature>
<reference evidence="2" key="1">
    <citation type="submission" date="2020-01" db="EMBL/GenBank/DDBJ databases">
        <title>Genome sequence of Kobresia littledalei, the first chromosome-level genome in the family Cyperaceae.</title>
        <authorList>
            <person name="Qu G."/>
        </authorList>
    </citation>
    <scope>NUCLEOTIDE SEQUENCE</scope>
    <source>
        <strain evidence="2">C.B.Clarke</strain>
        <tissue evidence="2">Leaf</tissue>
    </source>
</reference>
<name>A0A833QTX8_9POAL</name>
<feature type="region of interest" description="Disordered" evidence="1">
    <location>
        <begin position="31"/>
        <end position="59"/>
    </location>
</feature>
<evidence type="ECO:0000313" key="3">
    <source>
        <dbReference type="Proteomes" id="UP000623129"/>
    </source>
</evidence>
<feature type="compositionally biased region" description="Polar residues" evidence="1">
    <location>
        <begin position="283"/>
        <end position="302"/>
    </location>
</feature>
<feature type="region of interest" description="Disordered" evidence="1">
    <location>
        <begin position="240"/>
        <end position="265"/>
    </location>
</feature>
<gene>
    <name evidence="2" type="ORF">FCM35_KLT10573</name>
</gene>
<evidence type="ECO:0000313" key="2">
    <source>
        <dbReference type="EMBL" id="KAF3325502.1"/>
    </source>
</evidence>
<dbReference type="AlphaFoldDB" id="A0A833QTX8"/>
<feature type="region of interest" description="Disordered" evidence="1">
    <location>
        <begin position="386"/>
        <end position="417"/>
    </location>
</feature>
<protein>
    <submittedName>
        <fullName evidence="2">Uncharacterized protein</fullName>
    </submittedName>
</protein>
<sequence>MEREGEEGSSKGWSCDTNWTVAKGSSSLDASISFDTSDEDAPDLTSDGTLLLRPSASDDPPPCEVTVFFKGKYEIHRVYARTSARIFEIYYTKDADRNSTKEYLCTVKCGPASSDENLHGSSQNSSVHSSEEESWVDVKTPQIHYEATAEISDAEPCASLTLRFLSLHTKSSVHVEEIYIYSDPIDESSTSTTQDSSSGTTGNSNASSLFAMLVPNLLQMSKSGRSSRINERYFSHDRIQNTDDVRDQNAKLDTSVTEEPSTEAVYHTEESYPVATDTSLPSLVQSQNSTSSYQTHAGSSSKADVRQVDQEAAVNTDPLKVGPTSNESANRIEKILEQLVFKVDKIETYITKFEEKMVGPIICIESRLERLENQFNLLTKDLHSMRVPPREPCSRATDEIEKSQDPVVSPDDDSMADGVAGCQVETKTCTGTTFKAPECMSEDESDDDVRDDDMEVNTCVPNKRKPISIDGALASALAAFATESSPNISTVTSDKINDPDLVKGVPLVSIDEVDSDLLSSFEAVTHTDQNYNAKDITCAEGSREDSDVDSQIKPGLFAKSIIGEVSDEEEEVETGFAPDPLSSFEAVTVTHADRNYNAKDITYAVGPTEGSREDSHIDSQIKPGLFSKSIIGEVSDEEEEAETGFAPDPLSSFEAVTVTHADRNYNEVGRGEEETTNLDDENLYRVDERDIVSEVGPSLFSKSVIGEVSDEEEEVETGYAPDSPRFTCNSPLSSSDFEPNLPNYSEILNGWGNDSSSSTDSSFDESFLKTKINTDFVGTSNEGGEKVSVIWDEVKMRDPLAVLLDEMTALKEEENNTSVTNDDPFIDFENLSNPSEVGPTYSNMPQFESLI</sequence>